<evidence type="ECO:0000259" key="7">
    <source>
        <dbReference type="SMART" id="SM00382"/>
    </source>
</evidence>
<sequence length="398" mass="44757">MLQISGESCAQILRLSPNCSFHIIDCNSDASGLRLTFNDFGGAKKVKEDIQELLIKPLKDASRLTFYDFGGAKKVKEDIQELLIKPLKEGRKAFSIILSGDTGCGKTLFLRIVQNYLGKKAMLLSKEEFEVLLENGIASDDNEELAILIDNFDYLLHCTEKLCRRTHGYTGNDLKAVCESVYSLYNVTDGDQSLLLKRFDKALKRIPPTGIRQFVLEVPDVKWDDIAGYDELKLEIEQAVLWPYQYPDVFERFAAKPPSGILLYGPPGCSKTMIARAIASQSRMNFLAVKGPELFSKWVGESERAIRELFRRARQVAPAIIFFDEIDAVAANRGDRSESHVGERVLTQLLTELDGLEWKGEVMVLAATNRPDRLDSALLRPGRLDLTIHVPLPDEETR</sequence>
<comment type="similarity">
    <text evidence="5">Belongs to the AAA ATPase family. AFG2 subfamily.</text>
</comment>
<dbReference type="EMBL" id="UYRT01084930">
    <property type="protein sequence ID" value="VDN29474.1"/>
    <property type="molecule type" value="Genomic_DNA"/>
</dbReference>
<evidence type="ECO:0000313" key="9">
    <source>
        <dbReference type="Proteomes" id="UP000271098"/>
    </source>
</evidence>
<dbReference type="PROSITE" id="PS00674">
    <property type="entry name" value="AAA"/>
    <property type="match status" value="1"/>
</dbReference>
<evidence type="ECO:0000313" key="8">
    <source>
        <dbReference type="EMBL" id="VDN29474.1"/>
    </source>
</evidence>
<keyword evidence="9" id="KW-1185">Reference proteome</keyword>
<dbReference type="PANTHER" id="PTHR23077:SF27">
    <property type="entry name" value="ATPASE FAMILY GENE 2 PROTEIN HOMOLOG A"/>
    <property type="match status" value="1"/>
</dbReference>
<dbReference type="Gene3D" id="3.40.50.300">
    <property type="entry name" value="P-loop containing nucleotide triphosphate hydrolases"/>
    <property type="match status" value="2"/>
</dbReference>
<evidence type="ECO:0000256" key="6">
    <source>
        <dbReference type="RuleBase" id="RU003651"/>
    </source>
</evidence>
<dbReference type="WBParaSite" id="GPUH_0001728001-mRNA-1">
    <property type="protein sequence ID" value="GPUH_0001728001-mRNA-1"/>
    <property type="gene ID" value="GPUH_0001728001"/>
</dbReference>
<dbReference type="InterPro" id="IPR003593">
    <property type="entry name" value="AAA+_ATPase"/>
</dbReference>
<accession>A0A183E8G7</accession>
<evidence type="ECO:0000256" key="1">
    <source>
        <dbReference type="ARBA" id="ARBA00004496"/>
    </source>
</evidence>
<evidence type="ECO:0000313" key="10">
    <source>
        <dbReference type="WBParaSite" id="GPUH_0001728001-mRNA-1"/>
    </source>
</evidence>
<dbReference type="CDD" id="cd19511">
    <property type="entry name" value="RecA-like_CDC48_r2-like"/>
    <property type="match status" value="1"/>
</dbReference>
<evidence type="ECO:0000256" key="4">
    <source>
        <dbReference type="ARBA" id="ARBA00022840"/>
    </source>
</evidence>
<protein>
    <submittedName>
        <fullName evidence="10">AAA domain-containing protein</fullName>
    </submittedName>
</protein>
<reference evidence="10" key="1">
    <citation type="submission" date="2016-06" db="UniProtKB">
        <authorList>
            <consortium name="WormBaseParasite"/>
        </authorList>
    </citation>
    <scope>IDENTIFICATION</scope>
</reference>
<evidence type="ECO:0000256" key="5">
    <source>
        <dbReference type="ARBA" id="ARBA00061477"/>
    </source>
</evidence>
<dbReference type="GO" id="GO:0005737">
    <property type="term" value="C:cytoplasm"/>
    <property type="evidence" value="ECO:0007669"/>
    <property type="project" value="UniProtKB-SubCell"/>
</dbReference>
<dbReference type="InterPro" id="IPR003959">
    <property type="entry name" value="ATPase_AAA_core"/>
</dbReference>
<comment type="subcellular location">
    <subcellularLocation>
        <location evidence="1">Cytoplasm</location>
    </subcellularLocation>
</comment>
<dbReference type="OrthoDB" id="27435at2759"/>
<dbReference type="AlphaFoldDB" id="A0A183E8G7"/>
<dbReference type="InterPro" id="IPR003960">
    <property type="entry name" value="ATPase_AAA_CS"/>
</dbReference>
<keyword evidence="4 6" id="KW-0067">ATP-binding</keyword>
<dbReference type="PANTHER" id="PTHR23077">
    <property type="entry name" value="AAA-FAMILY ATPASE"/>
    <property type="match status" value="1"/>
</dbReference>
<proteinExistence type="inferred from homology"/>
<dbReference type="Proteomes" id="UP000271098">
    <property type="component" value="Unassembled WGS sequence"/>
</dbReference>
<name>A0A183E8G7_9BILA</name>
<evidence type="ECO:0000256" key="3">
    <source>
        <dbReference type="ARBA" id="ARBA00022741"/>
    </source>
</evidence>
<dbReference type="Pfam" id="PF00004">
    <property type="entry name" value="AAA"/>
    <property type="match status" value="1"/>
</dbReference>
<keyword evidence="2" id="KW-0963">Cytoplasm</keyword>
<feature type="domain" description="AAA+ ATPase" evidence="7">
    <location>
        <begin position="92"/>
        <end position="209"/>
    </location>
</feature>
<dbReference type="FunFam" id="3.40.50.300:FF:000567">
    <property type="entry name" value="ATPase, AAA family protein"/>
    <property type="match status" value="1"/>
</dbReference>
<evidence type="ECO:0000256" key="2">
    <source>
        <dbReference type="ARBA" id="ARBA00022490"/>
    </source>
</evidence>
<feature type="domain" description="AAA+ ATPase" evidence="7">
    <location>
        <begin position="257"/>
        <end position="394"/>
    </location>
</feature>
<dbReference type="InterPro" id="IPR050168">
    <property type="entry name" value="AAA_ATPase_domain"/>
</dbReference>
<dbReference type="SMART" id="SM00382">
    <property type="entry name" value="AAA"/>
    <property type="match status" value="2"/>
</dbReference>
<gene>
    <name evidence="8" type="ORF">GPUH_LOCUS17259</name>
</gene>
<keyword evidence="3 6" id="KW-0547">Nucleotide-binding</keyword>
<reference evidence="8 9" key="2">
    <citation type="submission" date="2018-11" db="EMBL/GenBank/DDBJ databases">
        <authorList>
            <consortium name="Pathogen Informatics"/>
        </authorList>
    </citation>
    <scope>NUCLEOTIDE SEQUENCE [LARGE SCALE GENOMIC DNA]</scope>
</reference>
<dbReference type="InterPro" id="IPR027417">
    <property type="entry name" value="P-loop_NTPase"/>
</dbReference>
<dbReference type="SUPFAM" id="SSF52540">
    <property type="entry name" value="P-loop containing nucleoside triphosphate hydrolases"/>
    <property type="match status" value="2"/>
</dbReference>
<dbReference type="GO" id="GO:0016887">
    <property type="term" value="F:ATP hydrolysis activity"/>
    <property type="evidence" value="ECO:0007669"/>
    <property type="project" value="InterPro"/>
</dbReference>
<organism evidence="10">
    <name type="scientific">Gongylonema pulchrum</name>
    <dbReference type="NCBI Taxonomy" id="637853"/>
    <lineage>
        <taxon>Eukaryota</taxon>
        <taxon>Metazoa</taxon>
        <taxon>Ecdysozoa</taxon>
        <taxon>Nematoda</taxon>
        <taxon>Chromadorea</taxon>
        <taxon>Rhabditida</taxon>
        <taxon>Spirurina</taxon>
        <taxon>Spiruromorpha</taxon>
        <taxon>Spiruroidea</taxon>
        <taxon>Gongylonematidae</taxon>
        <taxon>Gongylonema</taxon>
    </lineage>
</organism>
<dbReference type="GO" id="GO:0005524">
    <property type="term" value="F:ATP binding"/>
    <property type="evidence" value="ECO:0007669"/>
    <property type="project" value="UniProtKB-KW"/>
</dbReference>